<dbReference type="EMBL" id="JAAIPF010000049">
    <property type="protein sequence ID" value="NSF75179.1"/>
    <property type="molecule type" value="Genomic_DNA"/>
</dbReference>
<proteinExistence type="predicted"/>
<dbReference type="Gene3D" id="3.40.50.11940">
    <property type="match status" value="2"/>
</dbReference>
<sequence>MKLVHFEISGELIRKNAVFSEWIIESPELFAEYVQELYVQCGKGEGRFVLSKDESEIDLPKVADMIMSPLGLDLNERKIINKLYSELVKVSVSEVMYERTAEITRYISDYIMDLEDSANYTVQFSDRLDIAGLLKAMDVKYEEIEESLLEHLIRYIKLVVELLGVKLIIFVNLRSYLSDRQFRELIQEIKYQEIKALFIENQEKACIEGGMRYIIDKDGCEIY</sequence>
<dbReference type="InterPro" id="IPR038600">
    <property type="entry name" value="Csn2_sf"/>
</dbReference>
<accession>A0ABX2GS23</accession>
<dbReference type="Proteomes" id="UP000822152">
    <property type="component" value="Unassembled WGS sequence"/>
</dbReference>
<keyword evidence="2" id="KW-1185">Reference proteome</keyword>
<evidence type="ECO:0000313" key="2">
    <source>
        <dbReference type="Proteomes" id="UP000822152"/>
    </source>
</evidence>
<dbReference type="NCBIfam" id="TIGR01866">
    <property type="entry name" value="cas_Csn2"/>
    <property type="match status" value="1"/>
</dbReference>
<gene>
    <name evidence="1" type="primary">csn2</name>
    <name evidence="1" type="ORF">G4952_15545</name>
</gene>
<comment type="caution">
    <text evidence="1">The sequence shown here is derived from an EMBL/GenBank/DDBJ whole genome shotgun (WGS) entry which is preliminary data.</text>
</comment>
<name>A0ABX2GS23_9FIRM</name>
<dbReference type="InterPro" id="IPR010146">
    <property type="entry name" value="CRISPR-assoc_prot_Csn2-typ"/>
</dbReference>
<protein>
    <submittedName>
        <fullName evidence="1">Type II-A CRISPR-associated protein Csn2</fullName>
    </submittedName>
</protein>
<organism evidence="1 2">
    <name type="scientific">Blautia wexlerae</name>
    <dbReference type="NCBI Taxonomy" id="418240"/>
    <lineage>
        <taxon>Bacteria</taxon>
        <taxon>Bacillati</taxon>
        <taxon>Bacillota</taxon>
        <taxon>Clostridia</taxon>
        <taxon>Lachnospirales</taxon>
        <taxon>Lachnospiraceae</taxon>
        <taxon>Blautia</taxon>
    </lineage>
</organism>
<reference evidence="1 2" key="1">
    <citation type="journal article" date="2020" name="Cell Host Microbe">
        <title>Functional and Genomic Variation between Human-Derived Isolates of Lachnospiraceae Reveals Inter- and Intra-Species Diversity.</title>
        <authorList>
            <person name="Sorbara M.T."/>
            <person name="Littmann E.R."/>
            <person name="Fontana E."/>
            <person name="Moody T.U."/>
            <person name="Kohout C.E."/>
            <person name="Gjonbalaj M."/>
            <person name="Eaton V."/>
            <person name="Seok R."/>
            <person name="Leiner I.M."/>
            <person name="Pamer E.G."/>
        </authorList>
    </citation>
    <scope>NUCLEOTIDE SEQUENCE [LARGE SCALE GENOMIC DNA]</scope>
    <source>
        <strain evidence="1 2">MSK.20.11</strain>
    </source>
</reference>
<dbReference type="CDD" id="cd09644">
    <property type="entry name" value="Csn2"/>
    <property type="match status" value="1"/>
</dbReference>
<evidence type="ECO:0000313" key="1">
    <source>
        <dbReference type="EMBL" id="NSF75179.1"/>
    </source>
</evidence>
<dbReference type="Pfam" id="PF09711">
    <property type="entry name" value="Cas_Csn2"/>
    <property type="match status" value="1"/>
</dbReference>